<dbReference type="PANTHER" id="PTHR44591:SF3">
    <property type="entry name" value="RESPONSE REGULATORY DOMAIN-CONTAINING PROTEIN"/>
    <property type="match status" value="1"/>
</dbReference>
<dbReference type="Gene3D" id="3.40.50.2300">
    <property type="match status" value="1"/>
</dbReference>
<proteinExistence type="predicted"/>
<dbReference type="InterPro" id="IPR001789">
    <property type="entry name" value="Sig_transdc_resp-reg_receiver"/>
</dbReference>
<dbReference type="RefSeq" id="WP_139677693.1">
    <property type="nucleotide sequence ID" value="NZ_VDMN01000004.1"/>
</dbReference>
<organism evidence="6 7">
    <name type="scientific">Aliirhizobium smilacinae</name>
    <dbReference type="NCBI Taxonomy" id="1395944"/>
    <lineage>
        <taxon>Bacteria</taxon>
        <taxon>Pseudomonadati</taxon>
        <taxon>Pseudomonadota</taxon>
        <taxon>Alphaproteobacteria</taxon>
        <taxon>Hyphomicrobiales</taxon>
        <taxon>Rhizobiaceae</taxon>
        <taxon>Aliirhizobium</taxon>
    </lineage>
</organism>
<dbReference type="SUPFAM" id="SSF52172">
    <property type="entry name" value="CheY-like"/>
    <property type="match status" value="1"/>
</dbReference>
<dbReference type="Proteomes" id="UP000311605">
    <property type="component" value="Unassembled WGS sequence"/>
</dbReference>
<protein>
    <submittedName>
        <fullName evidence="6">Response regulator</fullName>
    </submittedName>
</protein>
<gene>
    <name evidence="6" type="ORF">FHP24_18355</name>
</gene>
<evidence type="ECO:0000256" key="3">
    <source>
        <dbReference type="ARBA" id="ARBA00023163"/>
    </source>
</evidence>
<dbReference type="GO" id="GO:0000160">
    <property type="term" value="P:phosphorelay signal transduction system"/>
    <property type="evidence" value="ECO:0007669"/>
    <property type="project" value="InterPro"/>
</dbReference>
<name>A0A5C4XHL4_9HYPH</name>
<dbReference type="InterPro" id="IPR050595">
    <property type="entry name" value="Bact_response_regulator"/>
</dbReference>
<feature type="domain" description="Response regulatory" evidence="5">
    <location>
        <begin position="5"/>
        <end position="118"/>
    </location>
</feature>
<evidence type="ECO:0000256" key="2">
    <source>
        <dbReference type="ARBA" id="ARBA00023015"/>
    </source>
</evidence>
<dbReference type="AlphaFoldDB" id="A0A5C4XHL4"/>
<keyword evidence="2" id="KW-0805">Transcription regulation</keyword>
<evidence type="ECO:0000313" key="7">
    <source>
        <dbReference type="Proteomes" id="UP000311605"/>
    </source>
</evidence>
<dbReference type="Pfam" id="PF00072">
    <property type="entry name" value="Response_reg"/>
    <property type="match status" value="1"/>
</dbReference>
<keyword evidence="1 4" id="KW-0597">Phosphoprotein</keyword>
<keyword evidence="7" id="KW-1185">Reference proteome</keyword>
<dbReference type="PANTHER" id="PTHR44591">
    <property type="entry name" value="STRESS RESPONSE REGULATOR PROTEIN 1"/>
    <property type="match status" value="1"/>
</dbReference>
<evidence type="ECO:0000256" key="4">
    <source>
        <dbReference type="PROSITE-ProRule" id="PRU00169"/>
    </source>
</evidence>
<accession>A0A5C4XHL4</accession>
<keyword evidence="3" id="KW-0804">Transcription</keyword>
<comment type="caution">
    <text evidence="6">The sequence shown here is derived from an EMBL/GenBank/DDBJ whole genome shotgun (WGS) entry which is preliminary data.</text>
</comment>
<reference evidence="6 7" key="1">
    <citation type="submission" date="2019-06" db="EMBL/GenBank/DDBJ databases">
        <title>The draft genome of Rhizobium smilacinae PTYR-5.</title>
        <authorList>
            <person name="Liu L."/>
            <person name="Li L."/>
            <person name="Zhang X."/>
        </authorList>
    </citation>
    <scope>NUCLEOTIDE SEQUENCE [LARGE SCALE GENOMIC DNA]</scope>
    <source>
        <strain evidence="6 7">PTYR-5</strain>
    </source>
</reference>
<evidence type="ECO:0000313" key="6">
    <source>
        <dbReference type="EMBL" id="TNM62064.1"/>
    </source>
</evidence>
<dbReference type="OrthoDB" id="9784719at2"/>
<evidence type="ECO:0000259" key="5">
    <source>
        <dbReference type="PROSITE" id="PS50110"/>
    </source>
</evidence>
<sequence>MDQHPILLVEDDGLIRMDLADVLSDCGFDVLEAANADQALALLESETTVRALLTDIDMPGSMNGIKLANLTASRWPECRIIVISGRYSPEQGKLPDGARFLSKPISEHQLSCMLAELGVIASE</sequence>
<dbReference type="SMART" id="SM00448">
    <property type="entry name" value="REC"/>
    <property type="match status" value="1"/>
</dbReference>
<dbReference type="InterPro" id="IPR011006">
    <property type="entry name" value="CheY-like_superfamily"/>
</dbReference>
<evidence type="ECO:0000256" key="1">
    <source>
        <dbReference type="ARBA" id="ARBA00022553"/>
    </source>
</evidence>
<dbReference type="PROSITE" id="PS50110">
    <property type="entry name" value="RESPONSE_REGULATORY"/>
    <property type="match status" value="1"/>
</dbReference>
<feature type="modified residue" description="4-aspartylphosphate" evidence="4">
    <location>
        <position position="55"/>
    </location>
</feature>
<dbReference type="EMBL" id="VDMN01000004">
    <property type="protein sequence ID" value="TNM62064.1"/>
    <property type="molecule type" value="Genomic_DNA"/>
</dbReference>